<feature type="region of interest" description="Disordered" evidence="1">
    <location>
        <begin position="1"/>
        <end position="22"/>
    </location>
</feature>
<dbReference type="Pfam" id="PF05157">
    <property type="entry name" value="MshEN"/>
    <property type="match status" value="1"/>
</dbReference>
<name>A0A383C7G1_9ZZZZ</name>
<evidence type="ECO:0000259" key="2">
    <source>
        <dbReference type="Pfam" id="PF05157"/>
    </source>
</evidence>
<evidence type="ECO:0000256" key="1">
    <source>
        <dbReference type="SAM" id="MobiDB-lite"/>
    </source>
</evidence>
<feature type="non-terminal residue" evidence="3">
    <location>
        <position position="1"/>
    </location>
</feature>
<proteinExistence type="predicted"/>
<dbReference type="InterPro" id="IPR037257">
    <property type="entry name" value="T2SS_E_N_sf"/>
</dbReference>
<accession>A0A383C7G1</accession>
<evidence type="ECO:0000313" key="3">
    <source>
        <dbReference type="EMBL" id="SVE28152.1"/>
    </source>
</evidence>
<feature type="non-terminal residue" evidence="3">
    <location>
        <position position="85"/>
    </location>
</feature>
<reference evidence="3" key="1">
    <citation type="submission" date="2018-05" db="EMBL/GenBank/DDBJ databases">
        <authorList>
            <person name="Lanie J.A."/>
            <person name="Ng W.-L."/>
            <person name="Kazmierczak K.M."/>
            <person name="Andrzejewski T.M."/>
            <person name="Davidsen T.M."/>
            <person name="Wayne K.J."/>
            <person name="Tettelin H."/>
            <person name="Glass J.I."/>
            <person name="Rusch D."/>
            <person name="Podicherti R."/>
            <person name="Tsui H.-C.T."/>
            <person name="Winkler M.E."/>
        </authorList>
    </citation>
    <scope>NUCLEOTIDE SEQUENCE</scope>
</reference>
<dbReference type="InterPro" id="IPR007831">
    <property type="entry name" value="T2SS_GspE_N"/>
</dbReference>
<organism evidence="3">
    <name type="scientific">marine metagenome</name>
    <dbReference type="NCBI Taxonomy" id="408172"/>
    <lineage>
        <taxon>unclassified sequences</taxon>
        <taxon>metagenomes</taxon>
        <taxon>ecological metagenomes</taxon>
    </lineage>
</organism>
<sequence>MTHSTKDLPDKQESVKSGEAEITSERKLETLEARQLAKRYQLEFIDMDEFHIDQELFRSIPADLMFRYSFVPLRREGQTLVIVAS</sequence>
<dbReference type="AlphaFoldDB" id="A0A383C7G1"/>
<protein>
    <recommendedName>
        <fullName evidence="2">Type II secretion system protein GspE N-terminal domain-containing protein</fullName>
    </recommendedName>
</protein>
<feature type="domain" description="Type II secretion system protein GspE N-terminal" evidence="2">
    <location>
        <begin position="40"/>
        <end position="85"/>
    </location>
</feature>
<gene>
    <name evidence="3" type="ORF">METZ01_LOCUS481006</name>
</gene>
<dbReference type="SUPFAM" id="SSF160246">
    <property type="entry name" value="EspE N-terminal domain-like"/>
    <property type="match status" value="1"/>
</dbReference>
<dbReference type="EMBL" id="UINC01206496">
    <property type="protein sequence ID" value="SVE28152.1"/>
    <property type="molecule type" value="Genomic_DNA"/>
</dbReference>